<proteinExistence type="predicted"/>
<dbReference type="EMBL" id="JAVHJM010000008">
    <property type="protein sequence ID" value="KAK6508663.1"/>
    <property type="molecule type" value="Genomic_DNA"/>
</dbReference>
<dbReference type="Proteomes" id="UP001307849">
    <property type="component" value="Unassembled WGS sequence"/>
</dbReference>
<dbReference type="SUPFAM" id="SSF50630">
    <property type="entry name" value="Acid proteases"/>
    <property type="match status" value="1"/>
</dbReference>
<gene>
    <name evidence="1" type="ORF">TWF506_010743</name>
</gene>
<dbReference type="AlphaFoldDB" id="A0AAN8NBG9"/>
<name>A0AAN8NBG9_9PEZI</name>
<evidence type="ECO:0000313" key="2">
    <source>
        <dbReference type="Proteomes" id="UP001307849"/>
    </source>
</evidence>
<keyword evidence="2" id="KW-1185">Reference proteome</keyword>
<sequence>MSGTRHNTSAIIDFGSFALENRKISVIENPKDTNTSQYSSVGIGSPNSTFLTTLKAENKTNTLSYGLHFEAPVNNQKRSGSVIFGGVDVAKFRISDLKTYRLGPNNLIVEGFKEVSFVNATSISSPGFSMVPVSLDFGDSFLRLFAYQVRGITQFLKENGFSIDDTEGSFFLDSLPPPGSGLNFLFGAEDHLSLEERLYIFVPFTDILVYTSSGPAGHKYELMVKDSSEIILGNPFFR</sequence>
<accession>A0AAN8NBG9</accession>
<reference evidence="1 2" key="1">
    <citation type="submission" date="2019-10" db="EMBL/GenBank/DDBJ databases">
        <authorList>
            <person name="Palmer J.M."/>
        </authorList>
    </citation>
    <scope>NUCLEOTIDE SEQUENCE [LARGE SCALE GENOMIC DNA]</scope>
    <source>
        <strain evidence="1 2">TWF506</strain>
    </source>
</reference>
<dbReference type="InterPro" id="IPR021109">
    <property type="entry name" value="Peptidase_aspartic_dom_sf"/>
</dbReference>
<organism evidence="1 2">
    <name type="scientific">Arthrobotrys conoides</name>
    <dbReference type="NCBI Taxonomy" id="74498"/>
    <lineage>
        <taxon>Eukaryota</taxon>
        <taxon>Fungi</taxon>
        <taxon>Dikarya</taxon>
        <taxon>Ascomycota</taxon>
        <taxon>Pezizomycotina</taxon>
        <taxon>Orbiliomycetes</taxon>
        <taxon>Orbiliales</taxon>
        <taxon>Orbiliaceae</taxon>
        <taxon>Arthrobotrys</taxon>
    </lineage>
</organism>
<comment type="caution">
    <text evidence="1">The sequence shown here is derived from an EMBL/GenBank/DDBJ whole genome shotgun (WGS) entry which is preliminary data.</text>
</comment>
<dbReference type="Gene3D" id="2.40.70.10">
    <property type="entry name" value="Acid Proteases"/>
    <property type="match status" value="1"/>
</dbReference>
<protein>
    <submittedName>
        <fullName evidence="1">Uncharacterized protein</fullName>
    </submittedName>
</protein>
<evidence type="ECO:0000313" key="1">
    <source>
        <dbReference type="EMBL" id="KAK6508663.1"/>
    </source>
</evidence>